<feature type="chain" id="PRO_5043056359" evidence="1">
    <location>
        <begin position="25"/>
        <end position="120"/>
    </location>
</feature>
<keyword evidence="3" id="KW-1185">Reference proteome</keyword>
<keyword evidence="1" id="KW-0732">Signal</keyword>
<dbReference type="Proteomes" id="UP001367508">
    <property type="component" value="Unassembled WGS sequence"/>
</dbReference>
<evidence type="ECO:0000313" key="3">
    <source>
        <dbReference type="Proteomes" id="UP001367508"/>
    </source>
</evidence>
<gene>
    <name evidence="2" type="ORF">VNO77_04106</name>
</gene>
<evidence type="ECO:0000256" key="1">
    <source>
        <dbReference type="SAM" id="SignalP"/>
    </source>
</evidence>
<organism evidence="2 3">
    <name type="scientific">Canavalia gladiata</name>
    <name type="common">Sword bean</name>
    <name type="synonym">Dolichos gladiatus</name>
    <dbReference type="NCBI Taxonomy" id="3824"/>
    <lineage>
        <taxon>Eukaryota</taxon>
        <taxon>Viridiplantae</taxon>
        <taxon>Streptophyta</taxon>
        <taxon>Embryophyta</taxon>
        <taxon>Tracheophyta</taxon>
        <taxon>Spermatophyta</taxon>
        <taxon>Magnoliopsida</taxon>
        <taxon>eudicotyledons</taxon>
        <taxon>Gunneridae</taxon>
        <taxon>Pentapetalae</taxon>
        <taxon>rosids</taxon>
        <taxon>fabids</taxon>
        <taxon>Fabales</taxon>
        <taxon>Fabaceae</taxon>
        <taxon>Papilionoideae</taxon>
        <taxon>50 kb inversion clade</taxon>
        <taxon>NPAAA clade</taxon>
        <taxon>indigoferoid/millettioid clade</taxon>
        <taxon>Phaseoleae</taxon>
        <taxon>Canavalia</taxon>
    </lineage>
</organism>
<reference evidence="2 3" key="1">
    <citation type="submission" date="2024-01" db="EMBL/GenBank/DDBJ databases">
        <title>The genomes of 5 underutilized Papilionoideae crops provide insights into root nodulation and disease resistanc.</title>
        <authorList>
            <person name="Jiang F."/>
        </authorList>
    </citation>
    <scope>NUCLEOTIDE SEQUENCE [LARGE SCALE GENOMIC DNA]</scope>
    <source>
        <strain evidence="2">LVBAO_FW01</strain>
        <tissue evidence="2">Leaves</tissue>
    </source>
</reference>
<feature type="signal peptide" evidence="1">
    <location>
        <begin position="1"/>
        <end position="24"/>
    </location>
</feature>
<proteinExistence type="predicted"/>
<protein>
    <submittedName>
        <fullName evidence="2">Uncharacterized protein</fullName>
    </submittedName>
</protein>
<sequence length="120" mass="13705">MTINFKDFFHFHFFLSLILFYSISREILDSFLNESCDSRALSTQMRQNSEEGALHGPASYKDDQSLTMTPQLSLSLLVTVFRLCYYGSTSYSLQSPSNQYTVAQTHVHRTMSLALFIDGP</sequence>
<name>A0AAN9MW21_CANGL</name>
<comment type="caution">
    <text evidence="2">The sequence shown here is derived from an EMBL/GenBank/DDBJ whole genome shotgun (WGS) entry which is preliminary data.</text>
</comment>
<evidence type="ECO:0000313" key="2">
    <source>
        <dbReference type="EMBL" id="KAK7362009.1"/>
    </source>
</evidence>
<accession>A0AAN9MW21</accession>
<dbReference type="AlphaFoldDB" id="A0AAN9MW21"/>
<dbReference type="EMBL" id="JAYMYQ010000001">
    <property type="protein sequence ID" value="KAK7362009.1"/>
    <property type="molecule type" value="Genomic_DNA"/>
</dbReference>